<dbReference type="EMBL" id="AQQV01000002">
    <property type="protein sequence ID" value="ORE87324.1"/>
    <property type="molecule type" value="Genomic_DNA"/>
</dbReference>
<dbReference type="InterPro" id="IPR013249">
    <property type="entry name" value="RNA_pol_sigma70_r4_t2"/>
</dbReference>
<dbReference type="GO" id="GO:0006352">
    <property type="term" value="P:DNA-templated transcription initiation"/>
    <property type="evidence" value="ECO:0007669"/>
    <property type="project" value="InterPro"/>
</dbReference>
<dbReference type="Pfam" id="PF08281">
    <property type="entry name" value="Sigma70_r4_2"/>
    <property type="match status" value="1"/>
</dbReference>
<dbReference type="CDD" id="cd06171">
    <property type="entry name" value="Sigma70_r4"/>
    <property type="match status" value="1"/>
</dbReference>
<evidence type="ECO:0000256" key="2">
    <source>
        <dbReference type="ARBA" id="ARBA00023082"/>
    </source>
</evidence>
<dbReference type="GO" id="GO:0016987">
    <property type="term" value="F:sigma factor activity"/>
    <property type="evidence" value="ECO:0007669"/>
    <property type="project" value="UniProtKB-KW"/>
</dbReference>
<evidence type="ECO:0000313" key="5">
    <source>
        <dbReference type="EMBL" id="ORE87324.1"/>
    </source>
</evidence>
<dbReference type="Proteomes" id="UP000192342">
    <property type="component" value="Unassembled WGS sequence"/>
</dbReference>
<dbReference type="SUPFAM" id="SSF88659">
    <property type="entry name" value="Sigma3 and sigma4 domains of RNA polymerase sigma factors"/>
    <property type="match status" value="1"/>
</dbReference>
<dbReference type="PANTHER" id="PTHR43133">
    <property type="entry name" value="RNA POLYMERASE ECF-TYPE SIGMA FACTO"/>
    <property type="match status" value="1"/>
</dbReference>
<keyword evidence="6" id="KW-1185">Reference proteome</keyword>
<comment type="caution">
    <text evidence="5">The sequence shown here is derived from an EMBL/GenBank/DDBJ whole genome shotgun (WGS) entry which is preliminary data.</text>
</comment>
<dbReference type="InterPro" id="IPR036388">
    <property type="entry name" value="WH-like_DNA-bd_sf"/>
</dbReference>
<evidence type="ECO:0000256" key="1">
    <source>
        <dbReference type="ARBA" id="ARBA00023015"/>
    </source>
</evidence>
<dbReference type="AlphaFoldDB" id="A0A1Y1SF45"/>
<evidence type="ECO:0000256" key="3">
    <source>
        <dbReference type="ARBA" id="ARBA00023163"/>
    </source>
</evidence>
<proteinExistence type="predicted"/>
<protein>
    <submittedName>
        <fullName evidence="5">ECF sigma factor</fullName>
    </submittedName>
</protein>
<dbReference type="InterPro" id="IPR013324">
    <property type="entry name" value="RNA_pol_sigma_r3/r4-like"/>
</dbReference>
<organism evidence="5 6">
    <name type="scientific">Oceanococcus atlanticus</name>
    <dbReference type="NCBI Taxonomy" id="1317117"/>
    <lineage>
        <taxon>Bacteria</taxon>
        <taxon>Pseudomonadati</taxon>
        <taxon>Pseudomonadota</taxon>
        <taxon>Gammaproteobacteria</taxon>
        <taxon>Chromatiales</taxon>
        <taxon>Oceanococcaceae</taxon>
        <taxon>Oceanococcus</taxon>
    </lineage>
</organism>
<name>A0A1Y1SF45_9GAMM</name>
<sequence>MDQQQLLDVLRAIADLPPRCREVFVLYRFKSLSQAQIAEQLGISRNMVERHVMRAMRSCRAVMDTDA</sequence>
<accession>A0A1Y1SF45</accession>
<keyword evidence="3" id="KW-0804">Transcription</keyword>
<dbReference type="PANTHER" id="PTHR43133:SF63">
    <property type="entry name" value="RNA POLYMERASE SIGMA FACTOR FECI-RELATED"/>
    <property type="match status" value="1"/>
</dbReference>
<evidence type="ECO:0000313" key="6">
    <source>
        <dbReference type="Proteomes" id="UP000192342"/>
    </source>
</evidence>
<keyword evidence="1" id="KW-0805">Transcription regulation</keyword>
<dbReference type="STRING" id="1317117.ATO7_09792"/>
<feature type="domain" description="RNA polymerase sigma factor 70 region 4 type 2" evidence="4">
    <location>
        <begin position="7"/>
        <end position="59"/>
    </location>
</feature>
<keyword evidence="2" id="KW-0731">Sigma factor</keyword>
<dbReference type="InterPro" id="IPR014284">
    <property type="entry name" value="RNA_pol_sigma-70_dom"/>
</dbReference>
<dbReference type="InterPro" id="IPR039425">
    <property type="entry name" value="RNA_pol_sigma-70-like"/>
</dbReference>
<dbReference type="GO" id="GO:0003677">
    <property type="term" value="F:DNA binding"/>
    <property type="evidence" value="ECO:0007669"/>
    <property type="project" value="InterPro"/>
</dbReference>
<gene>
    <name evidence="5" type="ORF">ATO7_09792</name>
</gene>
<dbReference type="NCBIfam" id="TIGR02937">
    <property type="entry name" value="sigma70-ECF"/>
    <property type="match status" value="1"/>
</dbReference>
<dbReference type="Gene3D" id="1.10.10.10">
    <property type="entry name" value="Winged helix-like DNA-binding domain superfamily/Winged helix DNA-binding domain"/>
    <property type="match status" value="1"/>
</dbReference>
<evidence type="ECO:0000259" key="4">
    <source>
        <dbReference type="Pfam" id="PF08281"/>
    </source>
</evidence>
<reference evidence="5 6" key="1">
    <citation type="submission" date="2013-04" db="EMBL/GenBank/DDBJ databases">
        <title>Oceanococcus atlanticus 22II-S10r2 Genome Sequencing.</title>
        <authorList>
            <person name="Lai Q."/>
            <person name="Li G."/>
            <person name="Shao Z."/>
        </authorList>
    </citation>
    <scope>NUCLEOTIDE SEQUENCE [LARGE SCALE GENOMIC DNA]</scope>
    <source>
        <strain evidence="5 6">22II-S10r2</strain>
    </source>
</reference>